<reference evidence="2" key="1">
    <citation type="journal article" date="2014" name="Front. Microbiol.">
        <title>High frequency of phylogenetically diverse reductive dehalogenase-homologous genes in deep subseafloor sedimentary metagenomes.</title>
        <authorList>
            <person name="Kawai M."/>
            <person name="Futagami T."/>
            <person name="Toyoda A."/>
            <person name="Takaki Y."/>
            <person name="Nishi S."/>
            <person name="Hori S."/>
            <person name="Arai W."/>
            <person name="Tsubouchi T."/>
            <person name="Morono Y."/>
            <person name="Uchiyama I."/>
            <person name="Ito T."/>
            <person name="Fujiyama A."/>
            <person name="Inagaki F."/>
            <person name="Takami H."/>
        </authorList>
    </citation>
    <scope>NUCLEOTIDE SEQUENCE</scope>
    <source>
        <strain evidence="2">Expedition CK06-06</strain>
    </source>
</reference>
<proteinExistence type="predicted"/>
<dbReference type="EMBL" id="BARS01007935">
    <property type="protein sequence ID" value="GAF71454.1"/>
    <property type="molecule type" value="Genomic_DNA"/>
</dbReference>
<protein>
    <recommendedName>
        <fullName evidence="1">Helix-turn-helix domain-containing protein</fullName>
    </recommendedName>
</protein>
<dbReference type="InterPro" id="IPR009061">
    <property type="entry name" value="DNA-bd_dom_put_sf"/>
</dbReference>
<dbReference type="AlphaFoldDB" id="X0RRK8"/>
<evidence type="ECO:0000313" key="2">
    <source>
        <dbReference type="EMBL" id="GAF71454.1"/>
    </source>
</evidence>
<dbReference type="Pfam" id="PF12728">
    <property type="entry name" value="HTH_17"/>
    <property type="match status" value="1"/>
</dbReference>
<gene>
    <name evidence="2" type="ORF">S01H1_15201</name>
</gene>
<feature type="domain" description="Helix-turn-helix" evidence="1">
    <location>
        <begin position="12"/>
        <end position="57"/>
    </location>
</feature>
<comment type="caution">
    <text evidence="2">The sequence shown here is derived from an EMBL/GenBank/DDBJ whole genome shotgun (WGS) entry which is preliminary data.</text>
</comment>
<sequence length="66" mass="7467">MAENQFISTVLAAKILTLSPRTLEKYRLTGGGPPYYKLGRRVAYLTDDLRNWANQNRRSSTSDSGF</sequence>
<organism evidence="2">
    <name type="scientific">marine sediment metagenome</name>
    <dbReference type="NCBI Taxonomy" id="412755"/>
    <lineage>
        <taxon>unclassified sequences</taxon>
        <taxon>metagenomes</taxon>
        <taxon>ecological metagenomes</taxon>
    </lineage>
</organism>
<accession>X0RRK8</accession>
<evidence type="ECO:0000259" key="1">
    <source>
        <dbReference type="Pfam" id="PF12728"/>
    </source>
</evidence>
<name>X0RRK8_9ZZZZ</name>
<dbReference type="SUPFAM" id="SSF46955">
    <property type="entry name" value="Putative DNA-binding domain"/>
    <property type="match status" value="1"/>
</dbReference>
<dbReference type="InterPro" id="IPR041657">
    <property type="entry name" value="HTH_17"/>
</dbReference>